<feature type="non-terminal residue" evidence="1">
    <location>
        <position position="1"/>
    </location>
</feature>
<proteinExistence type="predicted"/>
<dbReference type="EMBL" id="AJWZ01003647">
    <property type="protein sequence ID" value="EKC67643.1"/>
    <property type="molecule type" value="Genomic_DNA"/>
</dbReference>
<dbReference type="AlphaFoldDB" id="K1TD41"/>
<accession>K1TD41</accession>
<gene>
    <name evidence="1" type="ORF">OBE_05347</name>
</gene>
<evidence type="ECO:0000313" key="1">
    <source>
        <dbReference type="EMBL" id="EKC67643.1"/>
    </source>
</evidence>
<name>K1TD41_9ZZZZ</name>
<organism evidence="1">
    <name type="scientific">human gut metagenome</name>
    <dbReference type="NCBI Taxonomy" id="408170"/>
    <lineage>
        <taxon>unclassified sequences</taxon>
        <taxon>metagenomes</taxon>
        <taxon>organismal metagenomes</taxon>
    </lineage>
</organism>
<sequence>ENMKHNCIEKVVSEFCLTWYVSKEDVMYAATHYRNGEIPNENAIKVTADFPSYKAAQEQAIPKFKYYAMLIADLKKTLDEEVTPLLNN</sequence>
<reference evidence="1" key="1">
    <citation type="journal article" date="2013" name="Environ. Microbiol.">
        <title>Microbiota from the distal guts of lean and obese adolescents exhibit partial functional redundancy besides clear differences in community structure.</title>
        <authorList>
            <person name="Ferrer M."/>
            <person name="Ruiz A."/>
            <person name="Lanza F."/>
            <person name="Haange S.B."/>
            <person name="Oberbach A."/>
            <person name="Till H."/>
            <person name="Bargiela R."/>
            <person name="Campoy C."/>
            <person name="Segura M.T."/>
            <person name="Richter M."/>
            <person name="von Bergen M."/>
            <person name="Seifert J."/>
            <person name="Suarez A."/>
        </authorList>
    </citation>
    <scope>NUCLEOTIDE SEQUENCE</scope>
</reference>
<comment type="caution">
    <text evidence="1">The sequence shown here is derived from an EMBL/GenBank/DDBJ whole genome shotgun (WGS) entry which is preliminary data.</text>
</comment>
<protein>
    <submittedName>
        <fullName evidence="1">Uncharacterized protein</fullName>
    </submittedName>
</protein>